<evidence type="ECO:0000313" key="1">
    <source>
        <dbReference type="EMBL" id="RBP08599.1"/>
    </source>
</evidence>
<reference evidence="1 2" key="1">
    <citation type="submission" date="2018-06" db="EMBL/GenBank/DDBJ databases">
        <title>Genomic Encyclopedia of Type Strains, Phase IV (KMG-IV): sequencing the most valuable type-strain genomes for metagenomic binning, comparative biology and taxonomic classification.</title>
        <authorList>
            <person name="Goeker M."/>
        </authorList>
    </citation>
    <scope>NUCLEOTIDE SEQUENCE [LARGE SCALE GENOMIC DNA]</scope>
    <source>
        <strain evidence="1 2">DSM 24875</strain>
    </source>
</reference>
<keyword evidence="2" id="KW-1185">Reference proteome</keyword>
<dbReference type="RefSeq" id="WP_113891181.1">
    <property type="nucleotide sequence ID" value="NZ_QNRK01000025.1"/>
</dbReference>
<proteinExistence type="predicted"/>
<dbReference type="AlphaFoldDB" id="A0A366F4A7"/>
<dbReference type="Proteomes" id="UP000253529">
    <property type="component" value="Unassembled WGS sequence"/>
</dbReference>
<dbReference type="OrthoDB" id="7628592at2"/>
<comment type="caution">
    <text evidence="1">The sequence shown here is derived from an EMBL/GenBank/DDBJ whole genome shotgun (WGS) entry which is preliminary data.</text>
</comment>
<evidence type="ECO:0000313" key="2">
    <source>
        <dbReference type="Proteomes" id="UP000253529"/>
    </source>
</evidence>
<accession>A0A366F4A7</accession>
<dbReference type="EMBL" id="QNRK01000025">
    <property type="protein sequence ID" value="RBP08599.1"/>
    <property type="molecule type" value="Genomic_DNA"/>
</dbReference>
<gene>
    <name evidence="1" type="ORF">DFR50_12581</name>
</gene>
<sequence length="144" mass="16066">MGLAVEQSRTIVSAMILGRRVTAQDVAWLRREVFAEGEVTRETAEELFAVAGARMDNAPEWTELFVELITDYVVWQSRPTGIVADEEAQWLIERADACKSIEALAVLVNVLAEAHRAPQWFVTAVRARAAQWRSVEAALRARAS</sequence>
<protein>
    <submittedName>
        <fullName evidence="1">Uncharacterized protein</fullName>
    </submittedName>
</protein>
<name>A0A366F4A7_9HYPH</name>
<organism evidence="1 2">
    <name type="scientific">Roseiarcus fermentans</name>
    <dbReference type="NCBI Taxonomy" id="1473586"/>
    <lineage>
        <taxon>Bacteria</taxon>
        <taxon>Pseudomonadati</taxon>
        <taxon>Pseudomonadota</taxon>
        <taxon>Alphaproteobacteria</taxon>
        <taxon>Hyphomicrobiales</taxon>
        <taxon>Roseiarcaceae</taxon>
        <taxon>Roseiarcus</taxon>
    </lineage>
</organism>